<reference evidence="1 2" key="1">
    <citation type="submission" date="2005-07" db="EMBL/GenBank/DDBJ databases">
        <authorList>
            <person name="Mural R.J."/>
            <person name="Li P.W."/>
            <person name="Adams M.D."/>
            <person name="Amanatides P.G."/>
            <person name="Baden-Tillson H."/>
            <person name="Barnstead M."/>
            <person name="Chin S.H."/>
            <person name="Dew I."/>
            <person name="Evans C.A."/>
            <person name="Ferriera S."/>
            <person name="Flanigan M."/>
            <person name="Fosler C."/>
            <person name="Glodek A."/>
            <person name="Gu Z."/>
            <person name="Holt R.A."/>
            <person name="Jennings D."/>
            <person name="Kraft C.L."/>
            <person name="Lu F."/>
            <person name="Nguyen T."/>
            <person name="Nusskern D.R."/>
            <person name="Pfannkoch C.M."/>
            <person name="Sitter C."/>
            <person name="Sutton G.G."/>
            <person name="Venter J.C."/>
            <person name="Wang Z."/>
            <person name="Woodage T."/>
            <person name="Zheng X.H."/>
            <person name="Zhong F."/>
        </authorList>
    </citation>
    <scope>NUCLEOTIDE SEQUENCE [LARGE SCALE GENOMIC DNA]</scope>
    <source>
        <strain>BN</strain>
        <strain evidence="2">Sprague-Dawley</strain>
    </source>
</reference>
<protein>
    <submittedName>
        <fullName evidence="1">RCG37022</fullName>
    </submittedName>
</protein>
<evidence type="ECO:0000313" key="2">
    <source>
        <dbReference type="Proteomes" id="UP000234681"/>
    </source>
</evidence>
<dbReference type="EMBL" id="CH473951">
    <property type="protein sequence ID" value="EDM02346.1"/>
    <property type="molecule type" value="Genomic_DNA"/>
</dbReference>
<name>A6HTY3_RAT</name>
<proteinExistence type="predicted"/>
<organism evidence="1 2">
    <name type="scientific">Rattus norvegicus</name>
    <name type="common">Rat</name>
    <dbReference type="NCBI Taxonomy" id="10116"/>
    <lineage>
        <taxon>Eukaryota</taxon>
        <taxon>Metazoa</taxon>
        <taxon>Chordata</taxon>
        <taxon>Craniata</taxon>
        <taxon>Vertebrata</taxon>
        <taxon>Euteleostomi</taxon>
        <taxon>Mammalia</taxon>
        <taxon>Eutheria</taxon>
        <taxon>Euarchontoglires</taxon>
        <taxon>Glires</taxon>
        <taxon>Rodentia</taxon>
        <taxon>Myomorpha</taxon>
        <taxon>Muroidea</taxon>
        <taxon>Muridae</taxon>
        <taxon>Murinae</taxon>
        <taxon>Rattus</taxon>
    </lineage>
</organism>
<dbReference type="Proteomes" id="UP000234681">
    <property type="component" value="Chromosome 15"/>
</dbReference>
<accession>A6HTY3</accession>
<dbReference type="AlphaFoldDB" id="A6HTY3"/>
<sequence length="80" mass="8890">MEEPSPSCLTSDPVGGRLEGCVCPPSTTGNIYLHDPSFVPGCPISVHSWNYCRDIRVGQLPTRIKIFVLVICRFSLSYLY</sequence>
<gene>
    <name evidence="1" type="ORF">rCG_37022</name>
</gene>
<evidence type="ECO:0000313" key="1">
    <source>
        <dbReference type="EMBL" id="EDM02346.1"/>
    </source>
</evidence>